<evidence type="ECO:0000313" key="2">
    <source>
        <dbReference type="Proteomes" id="UP001396334"/>
    </source>
</evidence>
<dbReference type="EMBL" id="JBBPBN010000048">
    <property type="protein sequence ID" value="KAK8994021.1"/>
    <property type="molecule type" value="Genomic_DNA"/>
</dbReference>
<accession>A0ABR2Q0J8</accession>
<organism evidence="1 2">
    <name type="scientific">Hibiscus sabdariffa</name>
    <name type="common">roselle</name>
    <dbReference type="NCBI Taxonomy" id="183260"/>
    <lineage>
        <taxon>Eukaryota</taxon>
        <taxon>Viridiplantae</taxon>
        <taxon>Streptophyta</taxon>
        <taxon>Embryophyta</taxon>
        <taxon>Tracheophyta</taxon>
        <taxon>Spermatophyta</taxon>
        <taxon>Magnoliopsida</taxon>
        <taxon>eudicotyledons</taxon>
        <taxon>Gunneridae</taxon>
        <taxon>Pentapetalae</taxon>
        <taxon>rosids</taxon>
        <taxon>malvids</taxon>
        <taxon>Malvales</taxon>
        <taxon>Malvaceae</taxon>
        <taxon>Malvoideae</taxon>
        <taxon>Hibiscus</taxon>
    </lineage>
</organism>
<keyword evidence="2" id="KW-1185">Reference proteome</keyword>
<protein>
    <submittedName>
        <fullName evidence="1">Uncharacterized protein</fullName>
    </submittedName>
</protein>
<proteinExistence type="predicted"/>
<evidence type="ECO:0000313" key="1">
    <source>
        <dbReference type="EMBL" id="KAK8994021.1"/>
    </source>
</evidence>
<sequence>MGGFSKDKVTEFGAFQIVDAEVDLDHSLETAGDVHPRMLASDFAIIADTLSCNSFNGYSPRAVSVSSTYLLLPSNTRVSPRRRGLKESALKQNFWFDSRCLGFRHPPKPHDIFYRSTFVVSCRTKLERLWGERLATVKRRRYLGSENHHDRRECWGLKYEAACEGFGDVNSEGGSRWVLEDSNSEVIRQGMTSATARVEANEKKKTLVPMTLAASIVTITESISLSANSYVSNVLASPEGSSLQVKSHVSKTKVDAHIAVIISDFGMQDGLANKVKDLRGSGGLNRSFKENRRKGIQLRKNISHRSPPRTVLAEWIPNLTNEI</sequence>
<dbReference type="Proteomes" id="UP001396334">
    <property type="component" value="Unassembled WGS sequence"/>
</dbReference>
<name>A0ABR2Q0J8_9ROSI</name>
<reference evidence="1 2" key="1">
    <citation type="journal article" date="2024" name="G3 (Bethesda)">
        <title>Genome assembly of Hibiscus sabdariffa L. provides insights into metabolisms of medicinal natural products.</title>
        <authorList>
            <person name="Kim T."/>
        </authorList>
    </citation>
    <scope>NUCLEOTIDE SEQUENCE [LARGE SCALE GENOMIC DNA]</scope>
    <source>
        <strain evidence="1">TK-2024</strain>
        <tissue evidence="1">Old leaves</tissue>
    </source>
</reference>
<comment type="caution">
    <text evidence="1">The sequence shown here is derived from an EMBL/GenBank/DDBJ whole genome shotgun (WGS) entry which is preliminary data.</text>
</comment>
<gene>
    <name evidence="1" type="ORF">V6N11_008229</name>
</gene>